<protein>
    <submittedName>
        <fullName evidence="2">Uncharacterized protein</fullName>
    </submittedName>
</protein>
<gene>
    <name evidence="2" type="ORF">FHS03_005297</name>
</gene>
<comment type="caution">
    <text evidence="2">The sequence shown here is derived from an EMBL/GenBank/DDBJ whole genome shotgun (WGS) entry which is preliminary data.</text>
</comment>
<evidence type="ECO:0000313" key="2">
    <source>
        <dbReference type="EMBL" id="MBB3122200.1"/>
    </source>
</evidence>
<name>A0A7W5BG22_9BURK</name>
<dbReference type="Proteomes" id="UP000541535">
    <property type="component" value="Unassembled WGS sequence"/>
</dbReference>
<proteinExistence type="predicted"/>
<dbReference type="RefSeq" id="WP_183443866.1">
    <property type="nucleotide sequence ID" value="NZ_JACHXD010000025.1"/>
</dbReference>
<evidence type="ECO:0000313" key="3">
    <source>
        <dbReference type="Proteomes" id="UP000541535"/>
    </source>
</evidence>
<organism evidence="2 3">
    <name type="scientific">Pseudoduganella violacea</name>
    <dbReference type="NCBI Taxonomy" id="1715466"/>
    <lineage>
        <taxon>Bacteria</taxon>
        <taxon>Pseudomonadati</taxon>
        <taxon>Pseudomonadota</taxon>
        <taxon>Betaproteobacteria</taxon>
        <taxon>Burkholderiales</taxon>
        <taxon>Oxalobacteraceae</taxon>
        <taxon>Telluria group</taxon>
        <taxon>Pseudoduganella</taxon>
    </lineage>
</organism>
<dbReference type="EMBL" id="JACHXD010000025">
    <property type="protein sequence ID" value="MBB3122200.1"/>
    <property type="molecule type" value="Genomic_DNA"/>
</dbReference>
<sequence length="77" mass="8514">MTRRFDAHTAEKIGIALLTREAFGVGASITYALLSGISPCLIESVLSRPREQLRDFGSLPRPTPDRRSSKTTTTTRH</sequence>
<keyword evidence="3" id="KW-1185">Reference proteome</keyword>
<reference evidence="2 3" key="1">
    <citation type="submission" date="2020-08" db="EMBL/GenBank/DDBJ databases">
        <title>Genomic Encyclopedia of Type Strains, Phase III (KMG-III): the genomes of soil and plant-associated and newly described type strains.</title>
        <authorList>
            <person name="Whitman W."/>
        </authorList>
    </citation>
    <scope>NUCLEOTIDE SEQUENCE [LARGE SCALE GENOMIC DNA]</scope>
    <source>
        <strain evidence="2 3">CECT 8897</strain>
    </source>
</reference>
<dbReference type="AlphaFoldDB" id="A0A7W5BG22"/>
<accession>A0A7W5BG22</accession>
<evidence type="ECO:0000256" key="1">
    <source>
        <dbReference type="SAM" id="MobiDB-lite"/>
    </source>
</evidence>
<feature type="region of interest" description="Disordered" evidence="1">
    <location>
        <begin position="53"/>
        <end position="77"/>
    </location>
</feature>